<feature type="transmembrane region" description="Helical" evidence="1">
    <location>
        <begin position="91"/>
        <end position="109"/>
    </location>
</feature>
<dbReference type="Pfam" id="PF19851">
    <property type="entry name" value="DUF6326"/>
    <property type="match status" value="1"/>
</dbReference>
<dbReference type="EMBL" id="JBHSGQ010000001">
    <property type="protein sequence ID" value="MFC4723795.1"/>
    <property type="molecule type" value="Genomic_DNA"/>
</dbReference>
<comment type="caution">
    <text evidence="2">The sequence shown here is derived from an EMBL/GenBank/DDBJ whole genome shotgun (WGS) entry which is preliminary data.</text>
</comment>
<keyword evidence="1" id="KW-1133">Transmembrane helix</keyword>
<evidence type="ECO:0000313" key="2">
    <source>
        <dbReference type="EMBL" id="MFC4723795.1"/>
    </source>
</evidence>
<organism evidence="2 3">
    <name type="scientific">Glycocaulis abyssi</name>
    <dbReference type="NCBI Taxonomy" id="1433403"/>
    <lineage>
        <taxon>Bacteria</taxon>
        <taxon>Pseudomonadati</taxon>
        <taxon>Pseudomonadota</taxon>
        <taxon>Alphaproteobacteria</taxon>
        <taxon>Maricaulales</taxon>
        <taxon>Maricaulaceae</taxon>
        <taxon>Glycocaulis</taxon>
    </lineage>
</organism>
<evidence type="ECO:0000256" key="1">
    <source>
        <dbReference type="SAM" id="Phobius"/>
    </source>
</evidence>
<keyword evidence="1" id="KW-0812">Transmembrane</keyword>
<feature type="transmembrane region" description="Helical" evidence="1">
    <location>
        <begin position="115"/>
        <end position="134"/>
    </location>
</feature>
<sequence length="141" mass="15481">MKKNAKRSIEKVRVPAPVRLSLLWASLMSLYIYNDYLVMFTPGMIDEMSAGSLGPLGEATDLTLLGVAVVMAIPASMIFLSSMLPSHASRWLNMLLGAIYTAIQALTLFGSPPFYQFIVSVEIIATLLIIWTAARWPVSES</sequence>
<keyword evidence="3" id="KW-1185">Reference proteome</keyword>
<feature type="transmembrane region" description="Helical" evidence="1">
    <location>
        <begin position="21"/>
        <end position="42"/>
    </location>
</feature>
<dbReference type="Proteomes" id="UP001596024">
    <property type="component" value="Unassembled WGS sequence"/>
</dbReference>
<accession>A0ABV9N823</accession>
<dbReference type="RefSeq" id="WP_371394475.1">
    <property type="nucleotide sequence ID" value="NZ_CP163421.1"/>
</dbReference>
<evidence type="ECO:0000313" key="3">
    <source>
        <dbReference type="Proteomes" id="UP001596024"/>
    </source>
</evidence>
<gene>
    <name evidence="2" type="ORF">ACFPB0_00685</name>
</gene>
<proteinExistence type="predicted"/>
<feature type="transmembrane region" description="Helical" evidence="1">
    <location>
        <begin position="62"/>
        <end position="84"/>
    </location>
</feature>
<protein>
    <submittedName>
        <fullName evidence="2">DUF6326 family protein</fullName>
    </submittedName>
</protein>
<dbReference type="InterPro" id="IPR046289">
    <property type="entry name" value="DUF6326"/>
</dbReference>
<reference evidence="3" key="1">
    <citation type="journal article" date="2019" name="Int. J. Syst. Evol. Microbiol.">
        <title>The Global Catalogue of Microorganisms (GCM) 10K type strain sequencing project: providing services to taxonomists for standard genome sequencing and annotation.</title>
        <authorList>
            <consortium name="The Broad Institute Genomics Platform"/>
            <consortium name="The Broad Institute Genome Sequencing Center for Infectious Disease"/>
            <person name="Wu L."/>
            <person name="Ma J."/>
        </authorList>
    </citation>
    <scope>NUCLEOTIDE SEQUENCE [LARGE SCALE GENOMIC DNA]</scope>
    <source>
        <strain evidence="3">CCUG 62981</strain>
    </source>
</reference>
<name>A0ABV9N823_9PROT</name>
<keyword evidence="1" id="KW-0472">Membrane</keyword>